<dbReference type="FunFam" id="3.50.30.10:FF:000007">
    <property type="entry name" value="Phosphoenolpyruvate synthase"/>
    <property type="match status" value="1"/>
</dbReference>
<sequence>MAENVAYFESMDKTWLPAAGGKGANLCELTRAGFPVPPGFCITTAAYKTFIQTSGEMAGLLDQLDLVSPEDLGQIQELGHRIREHLRSLEMPEAIRSDILQALRKTGEDRAYAVRSSATAEDLPTASFAGQQDTYLNVRGKEQLLRAVQNCWASLFTDRAIAYRAKNGFGHRSVLLSVVVQQMVFPEISGIMFTADPVTGHRKTLVIDASFGLGEALVSGIVSADLYKVRAGEIVEKRISTKKLAIYASPDGGTIKQEITPERQEAQALPDAGILELAAIGEKIEAHYGSEQDIEWCLAGGQFYVLQSRPVTSLYPVPRADDSRLHVFVSFGHFQMMTEAMRPLTLSIWKTCMGPGSGLMADAGSRLFIDPTRLLAIKPARKVVPRIMSVMMDESIAAAFTDLTAREDFRQDWDRDGRKVPVRLLLKVAPIAVPALCKALFNLVAADPAKVREDIAARLLRFQTAQEKAIREASGPERVRRIQEGLQRMLPSLFPTFAPGLAPAILSSKVLDSILRRQLGEERGTRLMGQLFKSLPGSITTELGLAVGDLADTVTEYPGLAKYLREAKDETFYAGLEHIAGGPEFRRELGQFMARFGMRCSGEVDITAPRWKESPTALLPVVLSQAGAAPGEHRRKHQEGRLEAERATAEILDGVRKTRLGFLKAGVLARLIRVYRNIMGLREYPKHIMMLHLEVCKQALLEEAKTLVAGGSLQNEQDIFYLSLDEILALEDGRLAGDARDLVAARKRQYELDRKLSPPRVVTSEGEVITGKRQDTGAPSGALIGTPASAGTVEGTARVILRLEDARLSPGEILVAPYTDPGWTPLFSSARGLVTEVGGMMTHGSVVAREYGIPAVVGVEGATRLIKDGSRIRVDGTRGYVQVLKERDFD</sequence>
<dbReference type="Gene3D" id="3.50.30.10">
    <property type="entry name" value="Phosphohistidine domain"/>
    <property type="match status" value="1"/>
</dbReference>
<dbReference type="Pfam" id="PF00391">
    <property type="entry name" value="PEP-utilizers"/>
    <property type="match status" value="1"/>
</dbReference>
<gene>
    <name evidence="6" type="primary">ppsA-1</name>
    <name evidence="6" type="ORF">RCIX1188</name>
</gene>
<evidence type="ECO:0000256" key="1">
    <source>
        <dbReference type="ARBA" id="ARBA00022741"/>
    </source>
</evidence>
<dbReference type="Gene3D" id="3.30.470.20">
    <property type="entry name" value="ATP-grasp fold, B domain"/>
    <property type="match status" value="1"/>
</dbReference>
<dbReference type="FunFam" id="3.30.1490.20:FF:000010">
    <property type="entry name" value="Phosphoenolpyruvate synthase"/>
    <property type="match status" value="1"/>
</dbReference>
<dbReference type="InterPro" id="IPR036637">
    <property type="entry name" value="Phosphohistidine_dom_sf"/>
</dbReference>
<reference evidence="6 7" key="1">
    <citation type="journal article" date="2006" name="Science">
        <title>Genome of rice cluster I archaea -- the key methane producers in the rice rhizosphere.</title>
        <authorList>
            <person name="Erkel C."/>
            <person name="Kube M."/>
            <person name="Reinhardt R."/>
            <person name="Liesack W."/>
        </authorList>
    </citation>
    <scope>NUCLEOTIDE SEQUENCE [LARGE SCALE GENOMIC DNA]</scope>
    <source>
        <strain evidence="7">DSM 22066 / NBRC 105507 / MRE50</strain>
    </source>
</reference>
<accession>Q0W544</accession>
<dbReference type="GO" id="GO:0016301">
    <property type="term" value="F:kinase activity"/>
    <property type="evidence" value="ECO:0007669"/>
    <property type="project" value="InterPro"/>
</dbReference>
<dbReference type="Proteomes" id="UP000000663">
    <property type="component" value="Chromosome"/>
</dbReference>
<evidence type="ECO:0000259" key="4">
    <source>
        <dbReference type="Pfam" id="PF00391"/>
    </source>
</evidence>
<dbReference type="RefSeq" id="WP_012036043.1">
    <property type="nucleotide sequence ID" value="NC_009464.1"/>
</dbReference>
<dbReference type="PANTHER" id="PTHR43615">
    <property type="entry name" value="PHOSPHOENOLPYRUVATE SYNTHASE-RELATED"/>
    <property type="match status" value="1"/>
</dbReference>
<dbReference type="Pfam" id="PF01326">
    <property type="entry name" value="PPDK_N"/>
    <property type="match status" value="1"/>
</dbReference>
<evidence type="ECO:0000313" key="6">
    <source>
        <dbReference type="EMBL" id="CAJ36499.1"/>
    </source>
</evidence>
<dbReference type="STRING" id="351160.RCIX1188"/>
<evidence type="ECO:0000256" key="2">
    <source>
        <dbReference type="ARBA" id="ARBA00022840"/>
    </source>
</evidence>
<feature type="domain" description="Pyruvate phosphate dikinase AMP/ATP-binding" evidence="5">
    <location>
        <begin position="18"/>
        <end position="313"/>
    </location>
</feature>
<dbReference type="NCBIfam" id="NF004878">
    <property type="entry name" value="PRK06241.1-3"/>
    <property type="match status" value="1"/>
</dbReference>
<dbReference type="EMBL" id="AM114193">
    <property type="protein sequence ID" value="CAJ36499.1"/>
    <property type="molecule type" value="Genomic_DNA"/>
</dbReference>
<dbReference type="InterPro" id="IPR013815">
    <property type="entry name" value="ATP_grasp_subdomain_1"/>
</dbReference>
<dbReference type="NCBIfam" id="NF004877">
    <property type="entry name" value="PRK06241.1-2"/>
    <property type="match status" value="1"/>
</dbReference>
<dbReference type="KEGG" id="rci:RCIX1188"/>
<dbReference type="GO" id="GO:0005524">
    <property type="term" value="F:ATP binding"/>
    <property type="evidence" value="ECO:0007669"/>
    <property type="project" value="UniProtKB-KW"/>
</dbReference>
<evidence type="ECO:0000313" key="7">
    <source>
        <dbReference type="Proteomes" id="UP000000663"/>
    </source>
</evidence>
<keyword evidence="2" id="KW-0067">ATP-binding</keyword>
<proteinExistence type="predicted"/>
<dbReference type="InterPro" id="IPR008279">
    <property type="entry name" value="PEP-util_enz_mobile_dom"/>
</dbReference>
<keyword evidence="1" id="KW-0547">Nucleotide-binding</keyword>
<dbReference type="eggNOG" id="arCOG01114">
    <property type="taxonomic scope" value="Archaea"/>
</dbReference>
<dbReference type="SUPFAM" id="SSF56059">
    <property type="entry name" value="Glutathione synthetase ATP-binding domain-like"/>
    <property type="match status" value="1"/>
</dbReference>
<organism evidence="6 7">
    <name type="scientific">Methanocella arvoryzae (strain DSM 22066 / NBRC 105507 / MRE50)</name>
    <dbReference type="NCBI Taxonomy" id="351160"/>
    <lineage>
        <taxon>Archaea</taxon>
        <taxon>Methanobacteriati</taxon>
        <taxon>Methanobacteriota</taxon>
        <taxon>Stenosarchaea group</taxon>
        <taxon>Methanomicrobia</taxon>
        <taxon>Methanocellales</taxon>
        <taxon>Methanocellaceae</taxon>
        <taxon>Methanocella</taxon>
    </lineage>
</organism>
<name>Q0W544_METAR</name>
<evidence type="ECO:0000259" key="5">
    <source>
        <dbReference type="Pfam" id="PF01326"/>
    </source>
</evidence>
<dbReference type="InterPro" id="IPR051549">
    <property type="entry name" value="PEP_Utilizing_Enz"/>
</dbReference>
<keyword evidence="6" id="KW-0808">Transferase</keyword>
<dbReference type="SUPFAM" id="SSF52009">
    <property type="entry name" value="Phosphohistidine domain"/>
    <property type="match status" value="1"/>
</dbReference>
<feature type="domain" description="PEP-utilising enzyme mobile" evidence="4">
    <location>
        <begin position="809"/>
        <end position="879"/>
    </location>
</feature>
<protein>
    <recommendedName>
        <fullName evidence="3">Probable phosphoenolpyruvate synthase</fullName>
    </recommendedName>
</protein>
<dbReference type="OrthoDB" id="23397at2157"/>
<dbReference type="GeneID" id="5143655"/>
<dbReference type="AlphaFoldDB" id="Q0W544"/>
<dbReference type="InterPro" id="IPR002192">
    <property type="entry name" value="PPDK_AMP/ATP-bd"/>
</dbReference>
<dbReference type="PANTHER" id="PTHR43615:SF1">
    <property type="entry name" value="PPDK_N DOMAIN-CONTAINING PROTEIN"/>
    <property type="match status" value="1"/>
</dbReference>
<keyword evidence="7" id="KW-1185">Reference proteome</keyword>
<dbReference type="Gene3D" id="3.30.1490.20">
    <property type="entry name" value="ATP-grasp fold, A domain"/>
    <property type="match status" value="1"/>
</dbReference>
<evidence type="ECO:0000256" key="3">
    <source>
        <dbReference type="ARBA" id="ARBA00071420"/>
    </source>
</evidence>